<gene>
    <name evidence="1" type="ORF">Terrestrivirus2_206</name>
</gene>
<dbReference type="EMBL" id="MK071980">
    <property type="protein sequence ID" value="AYV75698.1"/>
    <property type="molecule type" value="Genomic_DNA"/>
</dbReference>
<evidence type="ECO:0000313" key="1">
    <source>
        <dbReference type="EMBL" id="AYV75698.1"/>
    </source>
</evidence>
<reference evidence="1" key="1">
    <citation type="submission" date="2018-10" db="EMBL/GenBank/DDBJ databases">
        <title>Hidden diversity of soil giant viruses.</title>
        <authorList>
            <person name="Schulz F."/>
            <person name="Alteio L."/>
            <person name="Goudeau D."/>
            <person name="Ryan E.M."/>
            <person name="Malmstrom R.R."/>
            <person name="Blanchard J."/>
            <person name="Woyke T."/>
        </authorList>
    </citation>
    <scope>NUCLEOTIDE SEQUENCE</scope>
    <source>
        <strain evidence="1">TEV1</strain>
    </source>
</reference>
<proteinExistence type="predicted"/>
<accession>A0A3G4ZLJ7</accession>
<organism evidence="1">
    <name type="scientific">Terrestrivirus sp</name>
    <dbReference type="NCBI Taxonomy" id="2487775"/>
    <lineage>
        <taxon>Viruses</taxon>
        <taxon>Varidnaviria</taxon>
        <taxon>Bamfordvirae</taxon>
        <taxon>Nucleocytoviricota</taxon>
        <taxon>Megaviricetes</taxon>
        <taxon>Imitervirales</taxon>
        <taxon>Mimiviridae</taxon>
        <taxon>Klosneuvirinae</taxon>
    </lineage>
</organism>
<protein>
    <submittedName>
        <fullName evidence="1">Putative orfan</fullName>
    </submittedName>
</protein>
<sequence length="394" mass="46890">MNTAKTIETIESIEQNDWMINNEMKNDERFKLSVSAYYLHNWYNKVHDITFETVIYPITTLEDSCPDNLPFERCMARYENKSPKDSEFWGPITNKQQLINIFNTSLRCVTNKGNLLCIRKWQDDWGPEFRCFWNKQLVCVGDHSKEQLLNDDNSIKMRNEIIDYIDTISSKIPYKRCVFDIVKLKEGYKFIEFNSWESNSGANPFDWVNDTELLYPDFTVDMITIHFRSLRDNNNNYKNIKINVPNKHKEYILATNFDINKYSILRQNSSTCLVTDKYLYVMTDIWLGLFNIHDLSNICWKRGVYRFCDIVQLENNIIQVGDKKYNYDLSPIPVRNINKNANKTEMTIQNDFNISSNHKNHRYGFYCKNKETNKIFFCRLLTYANDFSFIVDDN</sequence>
<name>A0A3G4ZLJ7_9VIRU</name>